<keyword evidence="1" id="KW-0472">Membrane</keyword>
<name>A0A6C0GTE6_9BACT</name>
<dbReference type="Pfam" id="PF05982">
    <property type="entry name" value="Sbt_1"/>
    <property type="match status" value="1"/>
</dbReference>
<dbReference type="RefSeq" id="WP_162443368.1">
    <property type="nucleotide sequence ID" value="NZ_CP048222.1"/>
</dbReference>
<dbReference type="EMBL" id="CP048222">
    <property type="protein sequence ID" value="QHT70803.1"/>
    <property type="molecule type" value="Genomic_DNA"/>
</dbReference>
<protein>
    <submittedName>
        <fullName evidence="3">Sodium-dependent bicarbonate transport family permease</fullName>
    </submittedName>
</protein>
<feature type="transmembrane region" description="Helical" evidence="1">
    <location>
        <begin position="170"/>
        <end position="188"/>
    </location>
</feature>
<feature type="transmembrane region" description="Helical" evidence="1">
    <location>
        <begin position="66"/>
        <end position="88"/>
    </location>
</feature>
<feature type="transmembrane region" description="Helical" evidence="1">
    <location>
        <begin position="37"/>
        <end position="54"/>
    </location>
</feature>
<evidence type="ECO:0000313" key="2">
    <source>
        <dbReference type="EMBL" id="QHT67334.1"/>
    </source>
</evidence>
<feature type="transmembrane region" description="Helical" evidence="1">
    <location>
        <begin position="261"/>
        <end position="280"/>
    </location>
</feature>
<dbReference type="Proteomes" id="UP000480178">
    <property type="component" value="Chromosome"/>
</dbReference>
<gene>
    <name evidence="2" type="ORF">GXP67_12160</name>
    <name evidence="3" type="ORF">GXP67_31215</name>
</gene>
<dbReference type="PANTHER" id="PTHR40400">
    <property type="entry name" value="SLR1512 PROTEIN"/>
    <property type="match status" value="1"/>
</dbReference>
<feature type="transmembrane region" description="Helical" evidence="1">
    <location>
        <begin position="203"/>
        <end position="220"/>
    </location>
</feature>
<dbReference type="InterPro" id="IPR010293">
    <property type="entry name" value="Sbt_1"/>
</dbReference>
<organism evidence="3 4">
    <name type="scientific">Rhodocytophaga rosea</name>
    <dbReference type="NCBI Taxonomy" id="2704465"/>
    <lineage>
        <taxon>Bacteria</taxon>
        <taxon>Pseudomonadati</taxon>
        <taxon>Bacteroidota</taxon>
        <taxon>Cytophagia</taxon>
        <taxon>Cytophagales</taxon>
        <taxon>Rhodocytophagaceae</taxon>
        <taxon>Rhodocytophaga</taxon>
    </lineage>
</organism>
<feature type="transmembrane region" description="Helical" evidence="1">
    <location>
        <begin position="292"/>
        <end position="316"/>
    </location>
</feature>
<feature type="transmembrane region" description="Helical" evidence="1">
    <location>
        <begin position="100"/>
        <end position="119"/>
    </location>
</feature>
<keyword evidence="4" id="KW-1185">Reference proteome</keyword>
<accession>A0A6C0GTE6</accession>
<sequence length="338" mass="36404">MEIGLFVSNLTNPTLLFFGLGLLAATLKSDLEIPAASIKFISLYLLLSIGFKGGQELAHSAFTLEILYAILFGLTIASLVPLYTFYILRKRLGVADAGAIAAAYGSVSAVTFVAAASFLETYQHTFSGYMVAVMAFMESPAIVIAVFLINKYDKQQAGNTDLGKILGHSFTNGSVFLILGSLLIGYLADAKQAEGIKPFTTDIFKGFLAIFLLEMGMVTARRFSSFRKYGLYLPLFGILVAACNGSLVALASVLVTNDPGTRFMFAILGAGASYIAVPAAMRMAAPKADPGLYIPMALGVAFPFNISVGMVLYWYIIQTHVSERLSSNLSQLFTYLHF</sequence>
<dbReference type="EMBL" id="CP048222">
    <property type="protein sequence ID" value="QHT67334.1"/>
    <property type="molecule type" value="Genomic_DNA"/>
</dbReference>
<evidence type="ECO:0000313" key="3">
    <source>
        <dbReference type="EMBL" id="QHT70803.1"/>
    </source>
</evidence>
<dbReference type="KEGG" id="rhoz:GXP67_31215"/>
<reference evidence="3 4" key="1">
    <citation type="submission" date="2020-01" db="EMBL/GenBank/DDBJ databases">
        <authorList>
            <person name="Kim M.K."/>
        </authorList>
    </citation>
    <scope>NUCLEOTIDE SEQUENCE [LARGE SCALE GENOMIC DNA]</scope>
    <source>
        <strain evidence="3 4">172606-1</strain>
    </source>
</reference>
<dbReference type="KEGG" id="rhoz:GXP67_12160"/>
<keyword evidence="1" id="KW-1133">Transmembrane helix</keyword>
<evidence type="ECO:0000256" key="1">
    <source>
        <dbReference type="SAM" id="Phobius"/>
    </source>
</evidence>
<feature type="transmembrane region" description="Helical" evidence="1">
    <location>
        <begin position="125"/>
        <end position="149"/>
    </location>
</feature>
<proteinExistence type="predicted"/>
<feature type="transmembrane region" description="Helical" evidence="1">
    <location>
        <begin position="232"/>
        <end position="255"/>
    </location>
</feature>
<feature type="transmembrane region" description="Helical" evidence="1">
    <location>
        <begin position="6"/>
        <end position="25"/>
    </location>
</feature>
<keyword evidence="1" id="KW-0812">Transmembrane</keyword>
<dbReference type="AlphaFoldDB" id="A0A6C0GTE6"/>
<evidence type="ECO:0000313" key="4">
    <source>
        <dbReference type="Proteomes" id="UP000480178"/>
    </source>
</evidence>
<dbReference type="PANTHER" id="PTHR40400:SF1">
    <property type="entry name" value="SLR1512 PROTEIN"/>
    <property type="match status" value="1"/>
</dbReference>